<dbReference type="Pfam" id="PF04350">
    <property type="entry name" value="PilO"/>
    <property type="match status" value="1"/>
</dbReference>
<keyword evidence="1" id="KW-0175">Coiled coil</keyword>
<evidence type="ECO:0000256" key="1">
    <source>
        <dbReference type="SAM" id="Coils"/>
    </source>
</evidence>
<dbReference type="GO" id="GO:0043107">
    <property type="term" value="P:type IV pilus-dependent motility"/>
    <property type="evidence" value="ECO:0007669"/>
    <property type="project" value="InterPro"/>
</dbReference>
<dbReference type="Proteomes" id="UP000198771">
    <property type="component" value="Unassembled WGS sequence"/>
</dbReference>
<evidence type="ECO:0000313" key="4">
    <source>
        <dbReference type="Proteomes" id="UP000198771"/>
    </source>
</evidence>
<dbReference type="EMBL" id="FMXO01000017">
    <property type="protein sequence ID" value="SDB55287.1"/>
    <property type="molecule type" value="Genomic_DNA"/>
</dbReference>
<dbReference type="InterPro" id="IPR014717">
    <property type="entry name" value="Transl_elong_EF1B/ribsomal_bS6"/>
</dbReference>
<feature type="coiled-coil region" evidence="1">
    <location>
        <begin position="45"/>
        <end position="75"/>
    </location>
</feature>
<keyword evidence="2" id="KW-1133">Transmembrane helix</keyword>
<dbReference type="STRING" id="617002.SAMN05660653_02760"/>
<dbReference type="AlphaFoldDB" id="A0A1G6ECT3"/>
<dbReference type="PANTHER" id="PTHR39555">
    <property type="entry name" value="FIMBRIAL ASSEMBLY PROTEIN PILO-LIKE PROTEIN-RELATED"/>
    <property type="match status" value="1"/>
</dbReference>
<proteinExistence type="predicted"/>
<dbReference type="InterPro" id="IPR007445">
    <property type="entry name" value="PilO"/>
</dbReference>
<dbReference type="PANTHER" id="PTHR39555:SF1">
    <property type="entry name" value="TYPE IV PILUS INNER MEMBRANE COMPONENT PILO"/>
    <property type="match status" value="1"/>
</dbReference>
<accession>A0A1G6ECT3</accession>
<name>A0A1G6ECT3_9BACT</name>
<dbReference type="OrthoDB" id="5502253at2"/>
<organism evidence="3 4">
    <name type="scientific">Desulfonatronum thiosulfatophilum</name>
    <dbReference type="NCBI Taxonomy" id="617002"/>
    <lineage>
        <taxon>Bacteria</taxon>
        <taxon>Pseudomonadati</taxon>
        <taxon>Thermodesulfobacteriota</taxon>
        <taxon>Desulfovibrionia</taxon>
        <taxon>Desulfovibrionales</taxon>
        <taxon>Desulfonatronaceae</taxon>
        <taxon>Desulfonatronum</taxon>
    </lineage>
</organism>
<sequence length="215" mass="24411">MDSQALTQRLETLSKLHKLLILIVLVVGTLGGYAFFSFMPKLERTTQLEQEIQSLENSIAANRRLAARLPELQEEMAAREYELLLAKMLLPADAQERERLLAAIERLGMDVGVEFLLFQPGSEVAHDFYASREVQLRMRGEFHNLITFFDRMSRLDRLVSLDRLRLQPNAATAAGVGPVTLTAESSIQVYRALTEQEIKAAEERKAQQQQGGRRR</sequence>
<protein>
    <submittedName>
        <fullName evidence="3">Type IV pilus assembly protein PilO</fullName>
    </submittedName>
</protein>
<keyword evidence="2" id="KW-0472">Membrane</keyword>
<evidence type="ECO:0000256" key="2">
    <source>
        <dbReference type="SAM" id="Phobius"/>
    </source>
</evidence>
<dbReference type="GO" id="GO:0043683">
    <property type="term" value="P:type IV pilus assembly"/>
    <property type="evidence" value="ECO:0007669"/>
    <property type="project" value="InterPro"/>
</dbReference>
<dbReference type="Gene3D" id="3.30.70.60">
    <property type="match status" value="1"/>
</dbReference>
<gene>
    <name evidence="3" type="ORF">SAMN05660653_02760</name>
</gene>
<dbReference type="RefSeq" id="WP_092123057.1">
    <property type="nucleotide sequence ID" value="NZ_FMXO01000017.1"/>
</dbReference>
<keyword evidence="2" id="KW-0812">Transmembrane</keyword>
<feature type="transmembrane region" description="Helical" evidence="2">
    <location>
        <begin position="20"/>
        <end position="39"/>
    </location>
</feature>
<keyword evidence="4" id="KW-1185">Reference proteome</keyword>
<reference evidence="3 4" key="1">
    <citation type="submission" date="2016-10" db="EMBL/GenBank/DDBJ databases">
        <authorList>
            <person name="de Groot N.N."/>
        </authorList>
    </citation>
    <scope>NUCLEOTIDE SEQUENCE [LARGE SCALE GENOMIC DNA]</scope>
    <source>
        <strain evidence="3 4">ASO4-2</strain>
    </source>
</reference>
<evidence type="ECO:0000313" key="3">
    <source>
        <dbReference type="EMBL" id="SDB55287.1"/>
    </source>
</evidence>